<feature type="domain" description="TonB-dependent receptor plug" evidence="14">
    <location>
        <begin position="45"/>
        <end position="144"/>
    </location>
</feature>
<evidence type="ECO:0000256" key="5">
    <source>
        <dbReference type="ARBA" id="ARBA00022729"/>
    </source>
</evidence>
<dbReference type="InterPro" id="IPR000531">
    <property type="entry name" value="Beta-barrel_TonB"/>
</dbReference>
<evidence type="ECO:0000259" key="13">
    <source>
        <dbReference type="Pfam" id="PF00593"/>
    </source>
</evidence>
<dbReference type="GO" id="GO:0044718">
    <property type="term" value="P:siderophore transmembrane transport"/>
    <property type="evidence" value="ECO:0007669"/>
    <property type="project" value="TreeGrafter"/>
</dbReference>
<gene>
    <name evidence="15" type="ORF">DB32_003147</name>
</gene>
<dbReference type="GO" id="GO:0015344">
    <property type="term" value="F:siderophore uptake transmembrane transporter activity"/>
    <property type="evidence" value="ECO:0007669"/>
    <property type="project" value="TreeGrafter"/>
</dbReference>
<keyword evidence="3 10" id="KW-1134">Transmembrane beta strand</keyword>
<keyword evidence="7 10" id="KW-0472">Membrane</keyword>
<dbReference type="EMBL" id="CP011125">
    <property type="protein sequence ID" value="AKF05998.1"/>
    <property type="molecule type" value="Genomic_DNA"/>
</dbReference>
<evidence type="ECO:0000256" key="7">
    <source>
        <dbReference type="ARBA" id="ARBA00023136"/>
    </source>
</evidence>
<dbReference type="InterPro" id="IPR036942">
    <property type="entry name" value="Beta-barrel_TonB_sf"/>
</dbReference>
<dbReference type="GO" id="GO:0009279">
    <property type="term" value="C:cell outer membrane"/>
    <property type="evidence" value="ECO:0007669"/>
    <property type="project" value="UniProtKB-SubCell"/>
</dbReference>
<keyword evidence="8 15" id="KW-0675">Receptor</keyword>
<feature type="signal peptide" evidence="12">
    <location>
        <begin position="1"/>
        <end position="22"/>
    </location>
</feature>
<organism evidence="15 16">
    <name type="scientific">Sandaracinus amylolyticus</name>
    <dbReference type="NCBI Taxonomy" id="927083"/>
    <lineage>
        <taxon>Bacteria</taxon>
        <taxon>Pseudomonadati</taxon>
        <taxon>Myxococcota</taxon>
        <taxon>Polyangia</taxon>
        <taxon>Polyangiales</taxon>
        <taxon>Sandaracinaceae</taxon>
        <taxon>Sandaracinus</taxon>
    </lineage>
</organism>
<dbReference type="PANTHER" id="PTHR30069:SF29">
    <property type="entry name" value="HEMOGLOBIN AND HEMOGLOBIN-HAPTOGLOBIN-BINDING PROTEIN 1-RELATED"/>
    <property type="match status" value="1"/>
</dbReference>
<dbReference type="KEGG" id="samy:DB32_003147"/>
<evidence type="ECO:0000313" key="15">
    <source>
        <dbReference type="EMBL" id="AKF05998.1"/>
    </source>
</evidence>
<dbReference type="STRING" id="927083.DB32_003147"/>
<accession>A0A0F6W2U2</accession>
<keyword evidence="2 10" id="KW-0813">Transport</keyword>
<evidence type="ECO:0000256" key="9">
    <source>
        <dbReference type="ARBA" id="ARBA00023237"/>
    </source>
</evidence>
<evidence type="ECO:0000256" key="1">
    <source>
        <dbReference type="ARBA" id="ARBA00004571"/>
    </source>
</evidence>
<evidence type="ECO:0000256" key="12">
    <source>
        <dbReference type="SAM" id="SignalP"/>
    </source>
</evidence>
<dbReference type="PANTHER" id="PTHR30069">
    <property type="entry name" value="TONB-DEPENDENT OUTER MEMBRANE RECEPTOR"/>
    <property type="match status" value="1"/>
</dbReference>
<evidence type="ECO:0000259" key="14">
    <source>
        <dbReference type="Pfam" id="PF07715"/>
    </source>
</evidence>
<evidence type="ECO:0000256" key="11">
    <source>
        <dbReference type="RuleBase" id="RU003357"/>
    </source>
</evidence>
<reference evidence="15 16" key="1">
    <citation type="submission" date="2015-03" db="EMBL/GenBank/DDBJ databases">
        <title>Genome assembly of Sandaracinus amylolyticus DSM 53668.</title>
        <authorList>
            <person name="Sharma G."/>
            <person name="Subramanian S."/>
        </authorList>
    </citation>
    <scope>NUCLEOTIDE SEQUENCE [LARGE SCALE GENOMIC DNA]</scope>
    <source>
        <strain evidence="15 16">DSM 53668</strain>
    </source>
</reference>
<dbReference type="InterPro" id="IPR012910">
    <property type="entry name" value="Plug_dom"/>
</dbReference>
<keyword evidence="4 10" id="KW-0812">Transmembrane</keyword>
<feature type="domain" description="TonB-dependent receptor-like beta-barrel" evidence="13">
    <location>
        <begin position="311"/>
        <end position="626"/>
    </location>
</feature>
<keyword evidence="6 11" id="KW-0798">TonB box</keyword>
<dbReference type="InterPro" id="IPR037066">
    <property type="entry name" value="Plug_dom_sf"/>
</dbReference>
<dbReference type="PROSITE" id="PS52016">
    <property type="entry name" value="TONB_DEPENDENT_REC_3"/>
    <property type="match status" value="1"/>
</dbReference>
<dbReference type="Pfam" id="PF00593">
    <property type="entry name" value="TonB_dep_Rec_b-barrel"/>
    <property type="match status" value="1"/>
</dbReference>
<evidence type="ECO:0000256" key="6">
    <source>
        <dbReference type="ARBA" id="ARBA00023077"/>
    </source>
</evidence>
<evidence type="ECO:0000313" key="16">
    <source>
        <dbReference type="Proteomes" id="UP000034883"/>
    </source>
</evidence>
<dbReference type="AlphaFoldDB" id="A0A0F6W2U2"/>
<comment type="similarity">
    <text evidence="10 11">Belongs to the TonB-dependent receptor family.</text>
</comment>
<evidence type="ECO:0000256" key="10">
    <source>
        <dbReference type="PROSITE-ProRule" id="PRU01360"/>
    </source>
</evidence>
<evidence type="ECO:0000256" key="4">
    <source>
        <dbReference type="ARBA" id="ARBA00022692"/>
    </source>
</evidence>
<proteinExistence type="inferred from homology"/>
<keyword evidence="16" id="KW-1185">Reference proteome</keyword>
<keyword evidence="5 12" id="KW-0732">Signal</keyword>
<evidence type="ECO:0000256" key="2">
    <source>
        <dbReference type="ARBA" id="ARBA00022448"/>
    </source>
</evidence>
<dbReference type="Pfam" id="PF07715">
    <property type="entry name" value="Plug"/>
    <property type="match status" value="1"/>
</dbReference>
<dbReference type="Proteomes" id="UP000034883">
    <property type="component" value="Chromosome"/>
</dbReference>
<keyword evidence="9 10" id="KW-0998">Cell outer membrane</keyword>
<evidence type="ECO:0000256" key="8">
    <source>
        <dbReference type="ARBA" id="ARBA00023170"/>
    </source>
</evidence>
<protein>
    <submittedName>
        <fullName evidence="15">Outer membrane vitamin B12 receptor BtuB</fullName>
    </submittedName>
</protein>
<name>A0A0F6W2U2_9BACT</name>
<comment type="subcellular location">
    <subcellularLocation>
        <location evidence="1 10">Cell outer membrane</location>
        <topology evidence="1 10">Multi-pass membrane protein</topology>
    </subcellularLocation>
</comment>
<dbReference type="Gene3D" id="2.170.130.10">
    <property type="entry name" value="TonB-dependent receptor, plug domain"/>
    <property type="match status" value="1"/>
</dbReference>
<sequence>MRAAFAWCALVVVLCASAPARAQFGARAEIERPIAAGSELDPTSSATTIELEDRPRALETTDEVLLEVPGARRRRSAGYGGFTSLSLRGAEAEHTTVMIGDVPLSTADGSAVDLSTLPPWLFERVEVHRGGAPVWLGAGAIGGVLRLVPRRARGTRLEAVGGGGSFDLAQGRLGASVDGASFSWATTLGLTHSGGAYPITIDTRPLEPGGIEPRTQTNAQLLEGAGLMHARLRAGDATLSFIGLGLARTGGIPPPVTRWTPTSAARRRHLRTLFAVASEWLEGGRPPEQADLAAWRLQLVASIALDRRSLSDPYAQYGQVRRETDQTVTRSSLRAAGTLRLAEWIDTTLVVMGAHETFAPEDALARTALGSSRRDSGVAALEARVHGRIDRTMRWELRPSARIEVIDSALAEIRAGSEHLRTSRLDALPTARLGAALELVPGIALAGSFSTGVRAPSFVDLFGDGALISGNTSLRPEESTGGDLGVVARGRIAGLEGFAELRGFGLWMRDLIRYVRTDANQWTPQNVAEAWTAGIEASTNVRFERVVGLASALTWVESQDRSLARALPFRPRFTGYARLDATFDLPAPLASVSAWIDGEYVGETYDTPENDVPIPEVARFGVGASLSMWEGALRADVIVRDVFDARGRDALLRPLPGRSFALQISVRTE</sequence>
<evidence type="ECO:0000256" key="3">
    <source>
        <dbReference type="ARBA" id="ARBA00022452"/>
    </source>
</evidence>
<dbReference type="Gene3D" id="2.40.170.20">
    <property type="entry name" value="TonB-dependent receptor, beta-barrel domain"/>
    <property type="match status" value="1"/>
</dbReference>
<dbReference type="RefSeq" id="WP_053233213.1">
    <property type="nucleotide sequence ID" value="NZ_CP011125.1"/>
</dbReference>
<feature type="chain" id="PRO_5002511827" evidence="12">
    <location>
        <begin position="23"/>
        <end position="669"/>
    </location>
</feature>
<dbReference type="SUPFAM" id="SSF56935">
    <property type="entry name" value="Porins"/>
    <property type="match status" value="1"/>
</dbReference>
<dbReference type="InterPro" id="IPR039426">
    <property type="entry name" value="TonB-dep_rcpt-like"/>
</dbReference>